<keyword evidence="4" id="KW-1185">Reference proteome</keyword>
<accession>A0ABY5YFZ9</accession>
<dbReference type="RefSeq" id="WP_260559929.1">
    <property type="nucleotide sequence ID" value="NZ_BAABEC010000074.1"/>
</dbReference>
<gene>
    <name evidence="3" type="ORF">N0D28_13055</name>
</gene>
<comment type="similarity">
    <text evidence="1">Belongs to the UPF0225 family.</text>
</comment>
<feature type="domain" description="YchJ-like middle NTF2-like" evidence="2">
    <location>
        <begin position="36"/>
        <end position="122"/>
    </location>
</feature>
<organism evidence="3 4">
    <name type="scientific">Deinococcus rubellus</name>
    <dbReference type="NCBI Taxonomy" id="1889240"/>
    <lineage>
        <taxon>Bacteria</taxon>
        <taxon>Thermotogati</taxon>
        <taxon>Deinococcota</taxon>
        <taxon>Deinococci</taxon>
        <taxon>Deinococcales</taxon>
        <taxon>Deinococcaceae</taxon>
        <taxon>Deinococcus</taxon>
    </lineage>
</organism>
<dbReference type="Gene3D" id="3.10.450.50">
    <property type="match status" value="1"/>
</dbReference>
<dbReference type="InterPro" id="IPR048469">
    <property type="entry name" value="YchJ-like_M"/>
</dbReference>
<proteinExistence type="inferred from homology"/>
<evidence type="ECO:0000313" key="3">
    <source>
        <dbReference type="EMBL" id="UWX63646.1"/>
    </source>
</evidence>
<dbReference type="SUPFAM" id="SSF54427">
    <property type="entry name" value="NTF2-like"/>
    <property type="match status" value="1"/>
</dbReference>
<dbReference type="Pfam" id="PF17775">
    <property type="entry name" value="YchJ_M-like"/>
    <property type="match status" value="1"/>
</dbReference>
<dbReference type="HAMAP" id="MF_00612">
    <property type="entry name" value="UPF0225"/>
    <property type="match status" value="1"/>
</dbReference>
<dbReference type="Proteomes" id="UP001060261">
    <property type="component" value="Chromosome"/>
</dbReference>
<evidence type="ECO:0000259" key="2">
    <source>
        <dbReference type="Pfam" id="PF17775"/>
    </source>
</evidence>
<protein>
    <recommendedName>
        <fullName evidence="1">UPF0225 protein N0D28_13055</fullName>
    </recommendedName>
</protein>
<dbReference type="InterPro" id="IPR023006">
    <property type="entry name" value="YchJ-like"/>
</dbReference>
<evidence type="ECO:0000313" key="4">
    <source>
        <dbReference type="Proteomes" id="UP001060261"/>
    </source>
</evidence>
<reference evidence="3" key="1">
    <citation type="submission" date="2022-09" db="EMBL/GenBank/DDBJ databases">
        <title>genome sequence of Deinococcus rubellus.</title>
        <authorList>
            <person name="Srinivasan S."/>
        </authorList>
    </citation>
    <scope>NUCLEOTIDE SEQUENCE</scope>
    <source>
        <strain evidence="3">Ant6</strain>
    </source>
</reference>
<name>A0ABY5YFZ9_9DEIO</name>
<dbReference type="EMBL" id="CP104213">
    <property type="protein sequence ID" value="UWX63646.1"/>
    <property type="molecule type" value="Genomic_DNA"/>
</dbReference>
<dbReference type="InterPro" id="IPR032710">
    <property type="entry name" value="NTF2-like_dom_sf"/>
</dbReference>
<sequence length="125" mass="13876">MSPLPYPAFKPCPCGSRKKYAGCCAPCLSGETPAETPEALMRSRYAAYVLQDAAYLLATWHPCTRPAELRLGHTGWLGLTVRRTEGDTVSFTARYQEGGQRQSLRERSTFVQEGGRWLYLDGVEG</sequence>
<evidence type="ECO:0000256" key="1">
    <source>
        <dbReference type="HAMAP-Rule" id="MF_00612"/>
    </source>
</evidence>